<reference evidence="2 3" key="1">
    <citation type="submission" date="2017-03" db="EMBL/GenBank/DDBJ databases">
        <title>Genome analysis of strain PAMC 26577.</title>
        <authorList>
            <person name="Oh H.-M."/>
            <person name="Yang J.-A."/>
        </authorList>
    </citation>
    <scope>NUCLEOTIDE SEQUENCE [LARGE SCALE GENOMIC DNA]</scope>
    <source>
        <strain evidence="2 3">PAMC 26577</strain>
    </source>
</reference>
<feature type="domain" description="Carboxymuconolactone decarboxylase-like" evidence="1">
    <location>
        <begin position="53"/>
        <end position="129"/>
    </location>
</feature>
<comment type="caution">
    <text evidence="2">The sequence shown here is derived from an EMBL/GenBank/DDBJ whole genome shotgun (WGS) entry which is preliminary data.</text>
</comment>
<name>A0A242M5Y3_CABSO</name>
<dbReference type="Gene3D" id="1.20.1290.10">
    <property type="entry name" value="AhpD-like"/>
    <property type="match status" value="1"/>
</dbReference>
<dbReference type="InterPro" id="IPR003779">
    <property type="entry name" value="CMD-like"/>
</dbReference>
<sequence length="186" mass="20179">MPLFDPKKLTIAQQAVYETVSSKLVPWAEAAGFQAKLDDGKLVGPFNTILLSPEIANSFLALQASEQEHTSLSERVRQVVILTVGAVWKCDYERYAHAAVARKVGFSEEIISALAEGTDVEGLSAAEQLAQRVTWQLTAERRLSAELYSEAVSVLGARGIVDLIFLAGCYLSISALLNAFQVPVPQ</sequence>
<dbReference type="EMBL" id="NBTZ01000159">
    <property type="protein sequence ID" value="OTP66567.1"/>
    <property type="molecule type" value="Genomic_DNA"/>
</dbReference>
<gene>
    <name evidence="2" type="ORF">PAMC26577_37395</name>
</gene>
<dbReference type="PANTHER" id="PTHR34846">
    <property type="entry name" value="4-CARBOXYMUCONOLACTONE DECARBOXYLASE FAMILY PROTEIN (AFU_ORTHOLOGUE AFUA_6G11590)"/>
    <property type="match status" value="1"/>
</dbReference>
<evidence type="ECO:0000259" key="1">
    <source>
        <dbReference type="Pfam" id="PF02627"/>
    </source>
</evidence>
<proteinExistence type="predicted"/>
<dbReference type="PANTHER" id="PTHR34846:SF11">
    <property type="entry name" value="4-CARBOXYMUCONOLACTONE DECARBOXYLASE FAMILY PROTEIN (AFU_ORTHOLOGUE AFUA_6G11590)"/>
    <property type="match status" value="1"/>
</dbReference>
<dbReference type="Proteomes" id="UP000195221">
    <property type="component" value="Unassembled WGS sequence"/>
</dbReference>
<dbReference type="GO" id="GO:0051920">
    <property type="term" value="F:peroxiredoxin activity"/>
    <property type="evidence" value="ECO:0007669"/>
    <property type="project" value="InterPro"/>
</dbReference>
<dbReference type="SUPFAM" id="SSF69118">
    <property type="entry name" value="AhpD-like"/>
    <property type="match status" value="1"/>
</dbReference>
<accession>A0A242M5Y3</accession>
<dbReference type="InterPro" id="IPR029032">
    <property type="entry name" value="AhpD-like"/>
</dbReference>
<dbReference type="AlphaFoldDB" id="A0A242M5Y3"/>
<protein>
    <recommendedName>
        <fullName evidence="1">Carboxymuconolactone decarboxylase-like domain-containing protein</fullName>
    </recommendedName>
</protein>
<evidence type="ECO:0000313" key="2">
    <source>
        <dbReference type="EMBL" id="OTP66567.1"/>
    </source>
</evidence>
<organism evidence="2 3">
    <name type="scientific">Caballeronia sordidicola</name>
    <name type="common">Burkholderia sordidicola</name>
    <dbReference type="NCBI Taxonomy" id="196367"/>
    <lineage>
        <taxon>Bacteria</taxon>
        <taxon>Pseudomonadati</taxon>
        <taxon>Pseudomonadota</taxon>
        <taxon>Betaproteobacteria</taxon>
        <taxon>Burkholderiales</taxon>
        <taxon>Burkholderiaceae</taxon>
        <taxon>Caballeronia</taxon>
    </lineage>
</organism>
<dbReference type="Pfam" id="PF02627">
    <property type="entry name" value="CMD"/>
    <property type="match status" value="1"/>
</dbReference>
<evidence type="ECO:0000313" key="3">
    <source>
        <dbReference type="Proteomes" id="UP000195221"/>
    </source>
</evidence>